<keyword evidence="7" id="KW-1015">Disulfide bond</keyword>
<evidence type="ECO:0000313" key="11">
    <source>
        <dbReference type="EMBL" id="CAF3762251.1"/>
    </source>
</evidence>
<sequence>MQYKSKKTPLSEYSTQMNNIPVLGLPKCCKCLNIAVIGAGVSGLTAAVELARSGHRVTIYEGSSRVGGRIFTFRQQGTNYVTELGAMRLPLDAHPLLKDYIEKRYYLPYKEFINSDDDAMVYINNIHLTVREANRNPAALGFNVTEDERGKTADELWNRATNPLLEIIHTSGYDTFIRDYGSYTIDQYLTSVNMSRGAIDYVALMLNIETNLYTSLTEAIADMQIISDNTKFYYIEGGNDRLTEELKNECVNIIGQRCRILYDQKIVSVDLNDRSPYDIGMEYVTSKSVSPMSTDRYESVIVATTAPAARLIEFKSPDFFKNKYRALRQAHYDCASKVSLFFTTAWWLDYGIKAGRTTTDLPIRFTYFQNFSGSYSRGGAIISSYTWSQDSLVWQSLSDDLAIKTALSNLNAIYTIPQEPSSNDNGVVKHWCADPWSHGAFVLFTPYQEQHLKSALREPIGSVYFIGEHTSSAHAWIEGSILSALEAALKIQEEYFDVAIIGGGPIGLATAINLAKKNKTWKIVVIEQSQLGNSEGSSGSSDTRQFWQVYDKQYLAKLAMMSTDYWRQLEIDANLKTGSILNTTDGYLFFGNLEAGETTEADFNAFESVCRNLSMGCEFLNSSDLNRRYPFFSKNSTYKGIFHPNSGYINVTVLMQALQNLTIGYNITIRTQEAFLEFDPSVSETENHVRIFTNRGSLNASKVVFAAGPFSRSISENLGFFLNMTLCELPTMYFALKPGNVTIPTWSTFGGDKQSLYYGFPSPSSDRPGYVKISPDFIQDFSNPLLYPGDRKNVTDPWLIKRTTDWVTNNIPSVDSSSYELKNFSCLASFLPDDGFIISYLPKEIRYHDKLLMYAGGWGMKFVPLWADILGDLVLNPNSTKYASYLPDLSFDIANRWSPINILTPPIGIDIPTSTRCTEILAGKDYNGGDMDATHVVQVLSPAACAALCEQSHDCVAWTFNVGSGNCWAKNKLPTLKTSDNNYTGSCKSS</sequence>
<dbReference type="SUPFAM" id="SSF51905">
    <property type="entry name" value="FAD/NAD(P)-binding domain"/>
    <property type="match status" value="2"/>
</dbReference>
<dbReference type="PANTHER" id="PTHR10961:SF7">
    <property type="entry name" value="FAD DEPENDENT OXIDOREDUCTASE DOMAIN-CONTAINING PROTEIN"/>
    <property type="match status" value="1"/>
</dbReference>
<evidence type="ECO:0000256" key="5">
    <source>
        <dbReference type="ARBA" id="ARBA00022827"/>
    </source>
</evidence>
<reference evidence="12" key="1">
    <citation type="submission" date="2021-02" db="EMBL/GenBank/DDBJ databases">
        <authorList>
            <person name="Nowell W R."/>
        </authorList>
    </citation>
    <scope>NUCLEOTIDE SEQUENCE</scope>
</reference>
<evidence type="ECO:0000313" key="12">
    <source>
        <dbReference type="EMBL" id="CAF3794308.1"/>
    </source>
</evidence>
<dbReference type="InterPro" id="IPR006076">
    <property type="entry name" value="FAD-dep_OxRdtase"/>
</dbReference>
<proteinExistence type="inferred from homology"/>
<dbReference type="EMBL" id="CAJOAY010000931">
    <property type="protein sequence ID" value="CAF3762251.1"/>
    <property type="molecule type" value="Genomic_DNA"/>
</dbReference>
<dbReference type="Gene3D" id="1.10.10.1620">
    <property type="match status" value="1"/>
</dbReference>
<dbReference type="Gene3D" id="3.50.50.60">
    <property type="entry name" value="FAD/NAD(P)-binding domain"/>
    <property type="match status" value="1"/>
</dbReference>
<keyword evidence="3" id="KW-0285">Flavoprotein</keyword>
<evidence type="ECO:0000313" key="13">
    <source>
        <dbReference type="Proteomes" id="UP000663844"/>
    </source>
</evidence>
<dbReference type="EMBL" id="CAJOAZ010001289">
    <property type="protein sequence ID" value="CAF3794308.1"/>
    <property type="molecule type" value="Genomic_DNA"/>
</dbReference>
<dbReference type="Proteomes" id="UP000663891">
    <property type="component" value="Unassembled WGS sequence"/>
</dbReference>
<dbReference type="Pfam" id="PF14295">
    <property type="entry name" value="PAN_4"/>
    <property type="match status" value="1"/>
</dbReference>
<dbReference type="EMBL" id="CAJNOG010000119">
    <property type="protein sequence ID" value="CAF0970619.1"/>
    <property type="molecule type" value="Genomic_DNA"/>
</dbReference>
<evidence type="ECO:0000256" key="6">
    <source>
        <dbReference type="ARBA" id="ARBA00023002"/>
    </source>
</evidence>
<dbReference type="InterPro" id="IPR045170">
    <property type="entry name" value="MTOX"/>
</dbReference>
<evidence type="ECO:0000256" key="1">
    <source>
        <dbReference type="ARBA" id="ARBA00001974"/>
    </source>
</evidence>
<organism evidence="12 13">
    <name type="scientific">Adineta steineri</name>
    <dbReference type="NCBI Taxonomy" id="433720"/>
    <lineage>
        <taxon>Eukaryota</taxon>
        <taxon>Metazoa</taxon>
        <taxon>Spiralia</taxon>
        <taxon>Gnathifera</taxon>
        <taxon>Rotifera</taxon>
        <taxon>Eurotatoria</taxon>
        <taxon>Bdelloidea</taxon>
        <taxon>Adinetida</taxon>
        <taxon>Adinetidae</taxon>
        <taxon>Adineta</taxon>
    </lineage>
</organism>
<dbReference type="GO" id="GO:0006508">
    <property type="term" value="P:proteolysis"/>
    <property type="evidence" value="ECO:0007669"/>
    <property type="project" value="InterPro"/>
</dbReference>
<dbReference type="Pfam" id="PF01266">
    <property type="entry name" value="DAO"/>
    <property type="match status" value="1"/>
</dbReference>
<keyword evidence="5" id="KW-0274">FAD</keyword>
<evidence type="ECO:0000313" key="9">
    <source>
        <dbReference type="EMBL" id="CAF0970619.1"/>
    </source>
</evidence>
<comment type="caution">
    <text evidence="12">The sequence shown here is derived from an EMBL/GenBank/DDBJ whole genome shotgun (WGS) entry which is preliminary data.</text>
</comment>
<evidence type="ECO:0000256" key="4">
    <source>
        <dbReference type="ARBA" id="ARBA00022737"/>
    </source>
</evidence>
<dbReference type="GO" id="GO:0008115">
    <property type="term" value="F:sarcosine oxidase activity"/>
    <property type="evidence" value="ECO:0007669"/>
    <property type="project" value="TreeGrafter"/>
</dbReference>
<dbReference type="OrthoDB" id="5046242at2759"/>
<evidence type="ECO:0000256" key="2">
    <source>
        <dbReference type="ARBA" id="ARBA00010989"/>
    </source>
</evidence>
<dbReference type="GO" id="GO:0005576">
    <property type="term" value="C:extracellular region"/>
    <property type="evidence" value="ECO:0007669"/>
    <property type="project" value="InterPro"/>
</dbReference>
<dbReference type="InterPro" id="IPR002937">
    <property type="entry name" value="Amino_oxidase"/>
</dbReference>
<keyword evidence="4" id="KW-0677">Repeat</keyword>
<dbReference type="InterPro" id="IPR000177">
    <property type="entry name" value="Apple"/>
</dbReference>
<dbReference type="Proteomes" id="UP000663881">
    <property type="component" value="Unassembled WGS sequence"/>
</dbReference>
<dbReference type="SMART" id="SM00223">
    <property type="entry name" value="APPLE"/>
    <property type="match status" value="1"/>
</dbReference>
<keyword evidence="6" id="KW-0560">Oxidoreductase</keyword>
<dbReference type="Gene3D" id="1.10.405.10">
    <property type="entry name" value="Guanine Nucleotide Dissociation Inhibitor, domain 1"/>
    <property type="match status" value="1"/>
</dbReference>
<gene>
    <name evidence="9" type="ORF">JYZ213_LOCUS14371</name>
    <name evidence="11" type="ORF">OKA104_LOCUS16318</name>
    <name evidence="12" type="ORF">OXD698_LOCUS17870</name>
    <name evidence="10" type="ORF">VCS650_LOCUS28451</name>
</gene>
<dbReference type="EMBL" id="CAJNON010000420">
    <property type="protein sequence ID" value="CAF1253221.1"/>
    <property type="molecule type" value="Genomic_DNA"/>
</dbReference>
<dbReference type="Pfam" id="PF01593">
    <property type="entry name" value="Amino_oxidase"/>
    <property type="match status" value="1"/>
</dbReference>
<evidence type="ECO:0000256" key="7">
    <source>
        <dbReference type="ARBA" id="ARBA00023157"/>
    </source>
</evidence>
<dbReference type="AlphaFoldDB" id="A0A819B1M3"/>
<dbReference type="InterPro" id="IPR036188">
    <property type="entry name" value="FAD/NAD-bd_sf"/>
</dbReference>
<evidence type="ECO:0000313" key="10">
    <source>
        <dbReference type="EMBL" id="CAF1253221.1"/>
    </source>
</evidence>
<dbReference type="SUPFAM" id="SSF54373">
    <property type="entry name" value="FAD-linked reductases, C-terminal domain"/>
    <property type="match status" value="1"/>
</dbReference>
<dbReference type="Gene3D" id="3.40.50.720">
    <property type="entry name" value="NAD(P)-binding Rossmann-like Domain"/>
    <property type="match status" value="1"/>
</dbReference>
<dbReference type="Gene3D" id="3.90.660.10">
    <property type="match status" value="2"/>
</dbReference>
<feature type="domain" description="Apple" evidence="8">
    <location>
        <begin position="917"/>
        <end position="987"/>
    </location>
</feature>
<protein>
    <recommendedName>
        <fullName evidence="8">Apple domain-containing protein</fullName>
    </recommendedName>
</protein>
<dbReference type="Gene3D" id="3.50.4.10">
    <property type="entry name" value="Hepatocyte Growth Factor"/>
    <property type="match status" value="1"/>
</dbReference>
<dbReference type="PANTHER" id="PTHR10961">
    <property type="entry name" value="PEROXISOMAL SARCOSINE OXIDASE"/>
    <property type="match status" value="1"/>
</dbReference>
<dbReference type="Gene3D" id="3.30.9.10">
    <property type="entry name" value="D-Amino Acid Oxidase, subunit A, domain 2"/>
    <property type="match status" value="1"/>
</dbReference>
<name>A0A819B1M3_9BILA</name>
<accession>A0A819B1M3</accession>
<dbReference type="Proteomes" id="UP000663845">
    <property type="component" value="Unassembled WGS sequence"/>
</dbReference>
<dbReference type="Proteomes" id="UP000663844">
    <property type="component" value="Unassembled WGS sequence"/>
</dbReference>
<dbReference type="InterPro" id="IPR003609">
    <property type="entry name" value="Pan_app"/>
</dbReference>
<evidence type="ECO:0000259" key="8">
    <source>
        <dbReference type="SMART" id="SM00223"/>
    </source>
</evidence>
<dbReference type="PRINTS" id="PR00419">
    <property type="entry name" value="ADXRDTASE"/>
</dbReference>
<comment type="cofactor">
    <cofactor evidence="1">
        <name>FAD</name>
        <dbReference type="ChEBI" id="CHEBI:57692"/>
    </cofactor>
</comment>
<evidence type="ECO:0000256" key="3">
    <source>
        <dbReference type="ARBA" id="ARBA00022630"/>
    </source>
</evidence>
<dbReference type="GO" id="GO:0050660">
    <property type="term" value="F:flavin adenine dinucleotide binding"/>
    <property type="evidence" value="ECO:0007669"/>
    <property type="project" value="InterPro"/>
</dbReference>
<comment type="similarity">
    <text evidence="2">Belongs to the MSOX/MTOX family.</text>
</comment>